<sequence length="85" mass="9419">MEVSAMPPMPLDFSMVRNDSGSPGGGLREESPRPVSNSAFRVVTPKDEKRGYNSSSPNTISFNAYGHLKDHRNNEALLEFKMGIY</sequence>
<dbReference type="EMBL" id="KQ459584">
    <property type="protein sequence ID" value="KPI98550.1"/>
    <property type="molecule type" value="Genomic_DNA"/>
</dbReference>
<dbReference type="AlphaFoldDB" id="A0A194Q565"/>
<dbReference type="Proteomes" id="UP000053268">
    <property type="component" value="Unassembled WGS sequence"/>
</dbReference>
<evidence type="ECO:0000256" key="1">
    <source>
        <dbReference type="SAM" id="MobiDB-lite"/>
    </source>
</evidence>
<accession>A0A194Q565</accession>
<gene>
    <name evidence="2" type="ORF">RR46_03702</name>
</gene>
<reference evidence="2 3" key="1">
    <citation type="journal article" date="2015" name="Nat. Commun.">
        <title>Outbred genome sequencing and CRISPR/Cas9 gene editing in butterflies.</title>
        <authorList>
            <person name="Li X."/>
            <person name="Fan D."/>
            <person name="Zhang W."/>
            <person name="Liu G."/>
            <person name="Zhang L."/>
            <person name="Zhao L."/>
            <person name="Fang X."/>
            <person name="Chen L."/>
            <person name="Dong Y."/>
            <person name="Chen Y."/>
            <person name="Ding Y."/>
            <person name="Zhao R."/>
            <person name="Feng M."/>
            <person name="Zhu Y."/>
            <person name="Feng Y."/>
            <person name="Jiang X."/>
            <person name="Zhu D."/>
            <person name="Xiang H."/>
            <person name="Feng X."/>
            <person name="Li S."/>
            <person name="Wang J."/>
            <person name="Zhang G."/>
            <person name="Kronforst M.R."/>
            <person name="Wang W."/>
        </authorList>
    </citation>
    <scope>NUCLEOTIDE SEQUENCE [LARGE SCALE GENOMIC DNA]</scope>
    <source>
        <strain evidence="2">Ya'a_city_454_Px</strain>
        <tissue evidence="2">Whole body</tissue>
    </source>
</reference>
<evidence type="ECO:0000313" key="2">
    <source>
        <dbReference type="EMBL" id="KPI98550.1"/>
    </source>
</evidence>
<protein>
    <submittedName>
        <fullName evidence="2">Uncharacterized protein</fullName>
    </submittedName>
</protein>
<feature type="region of interest" description="Disordered" evidence="1">
    <location>
        <begin position="1"/>
        <end position="57"/>
    </location>
</feature>
<proteinExistence type="predicted"/>
<evidence type="ECO:0000313" key="3">
    <source>
        <dbReference type="Proteomes" id="UP000053268"/>
    </source>
</evidence>
<name>A0A194Q565_PAPXU</name>
<dbReference type="STRING" id="66420.A0A194Q565"/>
<keyword evidence="3" id="KW-1185">Reference proteome</keyword>
<organism evidence="2 3">
    <name type="scientific">Papilio xuthus</name>
    <name type="common">Asian swallowtail butterfly</name>
    <dbReference type="NCBI Taxonomy" id="66420"/>
    <lineage>
        <taxon>Eukaryota</taxon>
        <taxon>Metazoa</taxon>
        <taxon>Ecdysozoa</taxon>
        <taxon>Arthropoda</taxon>
        <taxon>Hexapoda</taxon>
        <taxon>Insecta</taxon>
        <taxon>Pterygota</taxon>
        <taxon>Neoptera</taxon>
        <taxon>Endopterygota</taxon>
        <taxon>Lepidoptera</taxon>
        <taxon>Glossata</taxon>
        <taxon>Ditrysia</taxon>
        <taxon>Papilionoidea</taxon>
        <taxon>Papilionidae</taxon>
        <taxon>Papilioninae</taxon>
        <taxon>Papilio</taxon>
    </lineage>
</organism>